<reference evidence="1" key="1">
    <citation type="submission" date="2020-08" db="EMBL/GenBank/DDBJ databases">
        <title>Multicomponent nature underlies the extraordinary mechanical properties of spider dragline silk.</title>
        <authorList>
            <person name="Kono N."/>
            <person name="Nakamura H."/>
            <person name="Mori M."/>
            <person name="Yoshida Y."/>
            <person name="Ohtoshi R."/>
            <person name="Malay A.D."/>
            <person name="Moran D.A.P."/>
            <person name="Tomita M."/>
            <person name="Numata K."/>
            <person name="Arakawa K."/>
        </authorList>
    </citation>
    <scope>NUCLEOTIDE SEQUENCE</scope>
</reference>
<proteinExistence type="predicted"/>
<comment type="caution">
    <text evidence="1">The sequence shown here is derived from an EMBL/GenBank/DDBJ whole genome shotgun (WGS) entry which is preliminary data.</text>
</comment>
<name>A0A8X6SS50_TRICX</name>
<evidence type="ECO:0000313" key="1">
    <source>
        <dbReference type="EMBL" id="GFY11973.1"/>
    </source>
</evidence>
<organism evidence="1 2">
    <name type="scientific">Trichonephila clavipes</name>
    <name type="common">Golden silk orbweaver</name>
    <name type="synonym">Nephila clavipes</name>
    <dbReference type="NCBI Taxonomy" id="2585209"/>
    <lineage>
        <taxon>Eukaryota</taxon>
        <taxon>Metazoa</taxon>
        <taxon>Ecdysozoa</taxon>
        <taxon>Arthropoda</taxon>
        <taxon>Chelicerata</taxon>
        <taxon>Arachnida</taxon>
        <taxon>Araneae</taxon>
        <taxon>Araneomorphae</taxon>
        <taxon>Entelegynae</taxon>
        <taxon>Araneoidea</taxon>
        <taxon>Nephilidae</taxon>
        <taxon>Trichonephila</taxon>
    </lineage>
</organism>
<dbReference type="AlphaFoldDB" id="A0A8X6SS50"/>
<protein>
    <submittedName>
        <fullName evidence="1">Uncharacterized protein</fullName>
    </submittedName>
</protein>
<gene>
    <name evidence="1" type="ORF">TNCV_4974731</name>
</gene>
<dbReference type="EMBL" id="BMAU01021309">
    <property type="protein sequence ID" value="GFY11973.1"/>
    <property type="molecule type" value="Genomic_DNA"/>
</dbReference>
<evidence type="ECO:0000313" key="2">
    <source>
        <dbReference type="Proteomes" id="UP000887159"/>
    </source>
</evidence>
<dbReference type="Proteomes" id="UP000887159">
    <property type="component" value="Unassembled WGS sequence"/>
</dbReference>
<keyword evidence="2" id="KW-1185">Reference proteome</keyword>
<sequence>MILPSGRKCGITEKEDHRLWHTVVMDCTVSVAEIQSAIGTTVTQVTLRNWSLQGQLQAMRSVACIQQIMPLPFAMKVVSSQSSLVGWSGDL</sequence>
<accession>A0A8X6SS50</accession>